<keyword evidence="1" id="KW-0677">Repeat</keyword>
<dbReference type="InterPro" id="IPR050230">
    <property type="entry name" value="CALM/Myosin/TropC-like"/>
</dbReference>
<dbReference type="Gene3D" id="1.10.238.10">
    <property type="entry name" value="EF-hand"/>
    <property type="match status" value="2"/>
</dbReference>
<dbReference type="GO" id="GO:0016460">
    <property type="term" value="C:myosin II complex"/>
    <property type="evidence" value="ECO:0007669"/>
    <property type="project" value="TreeGrafter"/>
</dbReference>
<dbReference type="FunFam" id="1.10.238.10:FF:000003">
    <property type="entry name" value="Calmodulin A"/>
    <property type="match status" value="1"/>
</dbReference>
<name>A0A6P4ZHZ1_BRABE</name>
<sequence>MWKTAKKVLPPINAREKSEEKLEEIFDLSAEQIAEYREAFSVYQDSTDSTGTVTVDRLGKVLESVGEKCTNDELTDLLERADLRMCEKIDFREFLTMMQKRKEETDASDVISEAFMLFDTNGDGYLGAEELRHVMTCLGEQLTDEDVENMVRLADMDGDGKINFAEFATMMSSDQ</sequence>
<proteinExistence type="predicted"/>
<dbReference type="AlphaFoldDB" id="A0A6P4ZHZ1"/>
<dbReference type="InterPro" id="IPR018247">
    <property type="entry name" value="EF_Hand_1_Ca_BS"/>
</dbReference>
<dbReference type="PROSITE" id="PS00018">
    <property type="entry name" value="EF_HAND_1"/>
    <property type="match status" value="2"/>
</dbReference>
<dbReference type="OrthoDB" id="26525at2759"/>
<dbReference type="InterPro" id="IPR011992">
    <property type="entry name" value="EF-hand-dom_pair"/>
</dbReference>
<evidence type="ECO:0000256" key="2">
    <source>
        <dbReference type="ARBA" id="ARBA00022837"/>
    </source>
</evidence>
<evidence type="ECO:0000313" key="5">
    <source>
        <dbReference type="RefSeq" id="XP_019636398.1"/>
    </source>
</evidence>
<feature type="domain" description="EF-hand" evidence="3">
    <location>
        <begin position="142"/>
        <end position="175"/>
    </location>
</feature>
<dbReference type="PANTHER" id="PTHR23048:SF59">
    <property type="entry name" value="EF-HAND SUPERFAMILY PROTEIN"/>
    <property type="match status" value="1"/>
</dbReference>
<feature type="domain" description="EF-hand" evidence="3">
    <location>
        <begin position="106"/>
        <end position="141"/>
    </location>
</feature>
<reference evidence="5" key="1">
    <citation type="submission" date="2025-08" db="UniProtKB">
        <authorList>
            <consortium name="RefSeq"/>
        </authorList>
    </citation>
    <scope>IDENTIFICATION</scope>
    <source>
        <tissue evidence="5">Gonad</tissue>
    </source>
</reference>
<protein>
    <submittedName>
        <fullName evidence="5">Calmodulin-A-like</fullName>
    </submittedName>
</protein>
<organism evidence="4 5">
    <name type="scientific">Branchiostoma belcheri</name>
    <name type="common">Amphioxus</name>
    <dbReference type="NCBI Taxonomy" id="7741"/>
    <lineage>
        <taxon>Eukaryota</taxon>
        <taxon>Metazoa</taxon>
        <taxon>Chordata</taxon>
        <taxon>Cephalochordata</taxon>
        <taxon>Leptocardii</taxon>
        <taxon>Amphioxiformes</taxon>
        <taxon>Branchiostomatidae</taxon>
        <taxon>Branchiostoma</taxon>
    </lineage>
</organism>
<dbReference type="GO" id="GO:0005509">
    <property type="term" value="F:calcium ion binding"/>
    <property type="evidence" value="ECO:0007669"/>
    <property type="project" value="InterPro"/>
</dbReference>
<dbReference type="InterPro" id="IPR002048">
    <property type="entry name" value="EF_hand_dom"/>
</dbReference>
<dbReference type="KEGG" id="bbel:109478997"/>
<keyword evidence="4" id="KW-1185">Reference proteome</keyword>
<dbReference type="RefSeq" id="XP_019636398.1">
    <property type="nucleotide sequence ID" value="XM_019780839.1"/>
</dbReference>
<evidence type="ECO:0000313" key="4">
    <source>
        <dbReference type="Proteomes" id="UP000515135"/>
    </source>
</evidence>
<keyword evidence="2" id="KW-0106">Calcium</keyword>
<evidence type="ECO:0000259" key="3">
    <source>
        <dbReference type="PROSITE" id="PS50222"/>
    </source>
</evidence>
<dbReference type="SMART" id="SM00054">
    <property type="entry name" value="EFh"/>
    <property type="match status" value="2"/>
</dbReference>
<dbReference type="SUPFAM" id="SSF47473">
    <property type="entry name" value="EF-hand"/>
    <property type="match status" value="1"/>
</dbReference>
<dbReference type="PROSITE" id="PS50222">
    <property type="entry name" value="EF_HAND_2"/>
    <property type="match status" value="2"/>
</dbReference>
<evidence type="ECO:0000256" key="1">
    <source>
        <dbReference type="ARBA" id="ARBA00022737"/>
    </source>
</evidence>
<gene>
    <name evidence="5" type="primary">LOC109478997</name>
</gene>
<dbReference type="CDD" id="cd00051">
    <property type="entry name" value="EFh"/>
    <property type="match status" value="1"/>
</dbReference>
<accession>A0A6P4ZHZ1</accession>
<dbReference type="Proteomes" id="UP000515135">
    <property type="component" value="Unplaced"/>
</dbReference>
<dbReference type="Pfam" id="PF13499">
    <property type="entry name" value="EF-hand_7"/>
    <property type="match status" value="1"/>
</dbReference>
<dbReference type="GeneID" id="109478997"/>
<dbReference type="PANTHER" id="PTHR23048">
    <property type="entry name" value="MYOSIN LIGHT CHAIN 1, 3"/>
    <property type="match status" value="1"/>
</dbReference>
<dbReference type="Pfam" id="PF13833">
    <property type="entry name" value="EF-hand_8"/>
    <property type="match status" value="1"/>
</dbReference>